<dbReference type="AlphaFoldDB" id="A0A6I8TPH4"/>
<organism evidence="6 7">
    <name type="scientific">Aedes aegypti</name>
    <name type="common">Yellowfever mosquito</name>
    <name type="synonym">Culex aegypti</name>
    <dbReference type="NCBI Taxonomy" id="7159"/>
    <lineage>
        <taxon>Eukaryota</taxon>
        <taxon>Metazoa</taxon>
        <taxon>Ecdysozoa</taxon>
        <taxon>Arthropoda</taxon>
        <taxon>Hexapoda</taxon>
        <taxon>Insecta</taxon>
        <taxon>Pterygota</taxon>
        <taxon>Neoptera</taxon>
        <taxon>Endopterygota</taxon>
        <taxon>Diptera</taxon>
        <taxon>Nematocera</taxon>
        <taxon>Culicoidea</taxon>
        <taxon>Culicidae</taxon>
        <taxon>Culicinae</taxon>
        <taxon>Aedini</taxon>
        <taxon>Aedes</taxon>
        <taxon>Stegomyia</taxon>
    </lineage>
</organism>
<keyword evidence="7" id="KW-1185">Reference proteome</keyword>
<sequence>MSALNLKHYPDVCRVCLKADSGAMHSVAEDFKVIPLKVQTFLDEVTFRIQEHKVEDIPKALCDACWEQLTSFAVFRSRLLLTTRFLEALVDVKHSDSEPIKILFKDKEDELKALFKELSLCNKSEPRVEDVLHALEESKLMNRQSFVKTEKIESPESDDGDMHDGADSDYPDDSGNEKVIKPEIVYTDDNSSDDEPLVKKKKAKPKSTKTAPQTGERKRVGRPRIHPFGKILPEPWSCEKCAFTTKLRNSVARHQKVHEKRENRIFPCEICGMAFKTKVEMRKHGSTHPENQFICEMCGSTLKSPESLRIHMERHSNVTQKLTCEYCPYTTPHFQNMKSHMNTHSSTAESFKKECEVCKATFRSTHLLNRHMETHGEERKYACTECPARFKTRNALRGHRNCVHLVIRYPCEYCEKRFDQKLTLRDHTERVHNIQANFPCDICLLTVYSQEKLDLHRLRHENPKPLECGVCLTIHPSQEAFDAHLCISYREDYFCCARDYRNYAQLNRHMWAKHGIKTNFRVKPIPGVLVGQLRRTRKRLIRCRKCDITFPTKALKLQHLIECNSGTQNNDETYRYDA</sequence>
<dbReference type="PROSITE" id="PS51915">
    <property type="entry name" value="ZAD"/>
    <property type="match status" value="1"/>
</dbReference>
<dbReference type="GO" id="GO:0005634">
    <property type="term" value="C:nucleus"/>
    <property type="evidence" value="ECO:0007669"/>
    <property type="project" value="InterPro"/>
</dbReference>
<dbReference type="PANTHER" id="PTHR24379:SF121">
    <property type="entry name" value="C2H2-TYPE DOMAIN-CONTAINING PROTEIN"/>
    <property type="match status" value="1"/>
</dbReference>
<dbReference type="SMART" id="SM00355">
    <property type="entry name" value="ZnF_C2H2"/>
    <property type="match status" value="9"/>
</dbReference>
<keyword evidence="1" id="KW-0479">Metal-binding</keyword>
<evidence type="ECO:0000256" key="1">
    <source>
        <dbReference type="ARBA" id="ARBA00022723"/>
    </source>
</evidence>
<dbReference type="Gene3D" id="3.40.1800.20">
    <property type="match status" value="1"/>
</dbReference>
<feature type="compositionally biased region" description="Basic and acidic residues" evidence="5">
    <location>
        <begin position="148"/>
        <end position="166"/>
    </location>
</feature>
<gene>
    <name evidence="6" type="primary">5574913</name>
</gene>
<proteinExistence type="predicted"/>
<dbReference type="InterPro" id="IPR013087">
    <property type="entry name" value="Znf_C2H2_type"/>
</dbReference>
<dbReference type="InterPro" id="IPR012934">
    <property type="entry name" value="Znf_AD"/>
</dbReference>
<dbReference type="SUPFAM" id="SSF57716">
    <property type="entry name" value="Glucocorticoid receptor-like (DNA-binding domain)"/>
    <property type="match status" value="1"/>
</dbReference>
<keyword evidence="4" id="KW-0862">Zinc</keyword>
<evidence type="ECO:0000256" key="4">
    <source>
        <dbReference type="ARBA" id="ARBA00022833"/>
    </source>
</evidence>
<dbReference type="PANTHER" id="PTHR24379">
    <property type="entry name" value="KRAB AND ZINC FINGER DOMAIN-CONTAINING"/>
    <property type="match status" value="1"/>
</dbReference>
<protein>
    <submittedName>
        <fullName evidence="6">Uncharacterized protein</fullName>
    </submittedName>
</protein>
<dbReference type="PROSITE" id="PS00028">
    <property type="entry name" value="ZINC_FINGER_C2H2_1"/>
    <property type="match status" value="6"/>
</dbReference>
<evidence type="ECO:0000313" key="6">
    <source>
        <dbReference type="EnsemblMetazoa" id="AAEL022370-PA"/>
    </source>
</evidence>
<dbReference type="PROSITE" id="PS50157">
    <property type="entry name" value="ZINC_FINGER_C2H2_2"/>
    <property type="match status" value="7"/>
</dbReference>
<dbReference type="GO" id="GO:0008270">
    <property type="term" value="F:zinc ion binding"/>
    <property type="evidence" value="ECO:0007669"/>
    <property type="project" value="UniProtKB-UniRule"/>
</dbReference>
<evidence type="ECO:0000313" key="7">
    <source>
        <dbReference type="Proteomes" id="UP000008820"/>
    </source>
</evidence>
<keyword evidence="3" id="KW-0863">Zinc-finger</keyword>
<dbReference type="Pfam" id="PF13912">
    <property type="entry name" value="zf-C2H2_6"/>
    <property type="match status" value="1"/>
</dbReference>
<dbReference type="Pfam" id="PF00096">
    <property type="entry name" value="zf-C2H2"/>
    <property type="match status" value="4"/>
</dbReference>
<evidence type="ECO:0000256" key="3">
    <source>
        <dbReference type="ARBA" id="ARBA00022771"/>
    </source>
</evidence>
<reference evidence="6 7" key="1">
    <citation type="submission" date="2017-06" db="EMBL/GenBank/DDBJ databases">
        <title>Aedes aegypti genome working group (AGWG) sequencing and assembly.</title>
        <authorList>
            <consortium name="Aedes aegypti Genome Working Group (AGWG)"/>
            <person name="Matthews B.J."/>
        </authorList>
    </citation>
    <scope>NUCLEOTIDE SEQUENCE [LARGE SCALE GENOMIC DNA]</scope>
    <source>
        <strain evidence="6 7">LVP_AGWG</strain>
    </source>
</reference>
<dbReference type="InParanoid" id="A0A6I8TPH4"/>
<reference evidence="6" key="2">
    <citation type="submission" date="2020-05" db="UniProtKB">
        <authorList>
            <consortium name="EnsemblMetazoa"/>
        </authorList>
    </citation>
    <scope>IDENTIFICATION</scope>
    <source>
        <strain evidence="6">LVP_AGWG</strain>
    </source>
</reference>
<dbReference type="SUPFAM" id="SSF57667">
    <property type="entry name" value="beta-beta-alpha zinc fingers"/>
    <property type="match status" value="3"/>
</dbReference>
<dbReference type="EnsemblMetazoa" id="AAEL022370-RA">
    <property type="protein sequence ID" value="AAEL022370-PA"/>
    <property type="gene ID" value="AAEL022370"/>
</dbReference>
<dbReference type="OrthoDB" id="7734042at2759"/>
<name>A0A6I8TPH4_AEDAE</name>
<evidence type="ECO:0000256" key="2">
    <source>
        <dbReference type="ARBA" id="ARBA00022737"/>
    </source>
</evidence>
<dbReference type="Proteomes" id="UP000008820">
    <property type="component" value="Chromosome 2"/>
</dbReference>
<feature type="region of interest" description="Disordered" evidence="5">
    <location>
        <begin position="146"/>
        <end position="221"/>
    </location>
</feature>
<dbReference type="SMART" id="SM00868">
    <property type="entry name" value="zf-AD"/>
    <property type="match status" value="1"/>
</dbReference>
<dbReference type="Gene3D" id="3.30.160.60">
    <property type="entry name" value="Classic Zinc Finger"/>
    <property type="match status" value="4"/>
</dbReference>
<evidence type="ECO:0000256" key="5">
    <source>
        <dbReference type="SAM" id="MobiDB-lite"/>
    </source>
</evidence>
<dbReference type="InterPro" id="IPR036236">
    <property type="entry name" value="Znf_C2H2_sf"/>
</dbReference>
<keyword evidence="2" id="KW-0677">Repeat</keyword>
<accession>A0A6I8TPH4</accession>
<dbReference type="FunCoup" id="A0A6I8TPH4">
    <property type="interactions" value="14"/>
</dbReference>